<name>A0A0G4EMM0_VITBC</name>
<evidence type="ECO:0000313" key="1">
    <source>
        <dbReference type="EMBL" id="CEL98419.1"/>
    </source>
</evidence>
<accession>A0A0G4EMM0</accession>
<proteinExistence type="predicted"/>
<dbReference type="EMBL" id="CDMY01000270">
    <property type="protein sequence ID" value="CEL98419.1"/>
    <property type="molecule type" value="Genomic_DNA"/>
</dbReference>
<gene>
    <name evidence="1" type="ORF">Vbra_12470</name>
</gene>
<dbReference type="AlphaFoldDB" id="A0A0G4EMM0"/>
<protein>
    <submittedName>
        <fullName evidence="1">Uncharacterized protein</fullName>
    </submittedName>
</protein>
<reference evidence="1 2" key="1">
    <citation type="submission" date="2014-11" db="EMBL/GenBank/DDBJ databases">
        <authorList>
            <person name="Zhu J."/>
            <person name="Qi W."/>
            <person name="Song R."/>
        </authorList>
    </citation>
    <scope>NUCLEOTIDE SEQUENCE [LARGE SCALE GENOMIC DNA]</scope>
</reference>
<evidence type="ECO:0000313" key="2">
    <source>
        <dbReference type="Proteomes" id="UP000041254"/>
    </source>
</evidence>
<dbReference type="Proteomes" id="UP000041254">
    <property type="component" value="Unassembled WGS sequence"/>
</dbReference>
<keyword evidence="2" id="KW-1185">Reference proteome</keyword>
<dbReference type="VEuPathDB" id="CryptoDB:Vbra_12470"/>
<sequence length="97" mass="10522">MGNDVTVPSSRQALPPARENEAIDFIHSLGRDAIHTLEGIGILRCTAAFLSQIDFSAAVLRNRLGRCLAAKHLDGIIAFDLQLGTKLVLKAIWLVDT</sequence>
<dbReference type="InParanoid" id="A0A0G4EMM0"/>
<organism evidence="1 2">
    <name type="scientific">Vitrella brassicaformis (strain CCMP3155)</name>
    <dbReference type="NCBI Taxonomy" id="1169540"/>
    <lineage>
        <taxon>Eukaryota</taxon>
        <taxon>Sar</taxon>
        <taxon>Alveolata</taxon>
        <taxon>Colpodellida</taxon>
        <taxon>Vitrellaceae</taxon>
        <taxon>Vitrella</taxon>
    </lineage>
</organism>